<dbReference type="RefSeq" id="WP_201362037.1">
    <property type="nucleotide sequence ID" value="NZ_BNJJ01000006.1"/>
</dbReference>
<proteinExistence type="predicted"/>
<comment type="caution">
    <text evidence="1">The sequence shown here is derived from an EMBL/GenBank/DDBJ whole genome shotgun (WGS) entry which is preliminary data.</text>
</comment>
<keyword evidence="2" id="KW-1185">Reference proteome</keyword>
<dbReference type="EMBL" id="BNJJ01000006">
    <property type="protein sequence ID" value="GHO84415.1"/>
    <property type="molecule type" value="Genomic_DNA"/>
</dbReference>
<gene>
    <name evidence="1" type="ORF">KSZ_24210</name>
</gene>
<evidence type="ECO:0000313" key="1">
    <source>
        <dbReference type="EMBL" id="GHO84415.1"/>
    </source>
</evidence>
<dbReference type="Proteomes" id="UP000635565">
    <property type="component" value="Unassembled WGS sequence"/>
</dbReference>
<name>A0ABQ3VEL2_9CHLR</name>
<reference evidence="1 2" key="1">
    <citation type="journal article" date="2021" name="Int. J. Syst. Evol. Microbiol.">
        <title>Reticulibacter mediterranei gen. nov., sp. nov., within the new family Reticulibacteraceae fam. nov., and Ktedonospora formicarum gen. nov., sp. nov., Ktedonobacter robiniae sp. nov., Dictyobacter formicarum sp. nov. and Dictyobacter arantiisoli sp. nov., belonging to the class Ktedonobacteria.</title>
        <authorList>
            <person name="Yabe S."/>
            <person name="Zheng Y."/>
            <person name="Wang C.M."/>
            <person name="Sakai Y."/>
            <person name="Abe K."/>
            <person name="Yokota A."/>
            <person name="Donadio S."/>
            <person name="Cavaletti L."/>
            <person name="Monciardini P."/>
        </authorList>
    </citation>
    <scope>NUCLEOTIDE SEQUENCE [LARGE SCALE GENOMIC DNA]</scope>
    <source>
        <strain evidence="1 2">SOSP1-9</strain>
    </source>
</reference>
<organism evidence="1 2">
    <name type="scientific">Dictyobacter formicarum</name>
    <dbReference type="NCBI Taxonomy" id="2778368"/>
    <lineage>
        <taxon>Bacteria</taxon>
        <taxon>Bacillati</taxon>
        <taxon>Chloroflexota</taxon>
        <taxon>Ktedonobacteria</taxon>
        <taxon>Ktedonobacterales</taxon>
        <taxon>Dictyobacteraceae</taxon>
        <taxon>Dictyobacter</taxon>
    </lineage>
</organism>
<evidence type="ECO:0008006" key="3">
    <source>
        <dbReference type="Google" id="ProtNLM"/>
    </source>
</evidence>
<accession>A0ABQ3VEL2</accession>
<evidence type="ECO:0000313" key="2">
    <source>
        <dbReference type="Proteomes" id="UP000635565"/>
    </source>
</evidence>
<protein>
    <recommendedName>
        <fullName evidence="3">Transposase DDE domain-containing protein</fullName>
    </recommendedName>
</protein>
<sequence length="63" mass="7270">MPCFSRLRPLTLRACGAHKVFYLLVQHDRKTIMLHQQIEKARTRMRARAGAPGFPWSQVSGTF</sequence>